<feature type="transmembrane region" description="Helical" evidence="1">
    <location>
        <begin position="28"/>
        <end position="46"/>
    </location>
</feature>
<dbReference type="AlphaFoldDB" id="A0A381P6Y2"/>
<reference evidence="2" key="1">
    <citation type="submission" date="2018-05" db="EMBL/GenBank/DDBJ databases">
        <authorList>
            <person name="Lanie J.A."/>
            <person name="Ng W.-L."/>
            <person name="Kazmierczak K.M."/>
            <person name="Andrzejewski T.M."/>
            <person name="Davidsen T.M."/>
            <person name="Wayne K.J."/>
            <person name="Tettelin H."/>
            <person name="Glass J.I."/>
            <person name="Rusch D."/>
            <person name="Podicherti R."/>
            <person name="Tsui H.-C.T."/>
            <person name="Winkler M.E."/>
        </authorList>
    </citation>
    <scope>NUCLEOTIDE SEQUENCE</scope>
</reference>
<name>A0A381P6Y2_9ZZZZ</name>
<evidence type="ECO:0000313" key="2">
    <source>
        <dbReference type="EMBL" id="SUZ61978.1"/>
    </source>
</evidence>
<feature type="transmembrane region" description="Helical" evidence="1">
    <location>
        <begin position="99"/>
        <end position="120"/>
    </location>
</feature>
<sequence>MRNLCNPQNERAVNAEIIFLRLLHIVPGVIWVGGTIFFAFVLQPALSKTGSNHSGAVMRNMVKPMLALIHSTAWMTIIFGLAMAFRVRDPLFDFLWSSNWGIAIVLGFVTAITGYGLGVISGRYSKKVMDVSAVTSESPLPPVQESEVRDLQNRAMTLSKVSALFVVFSVVTMALAQHI</sequence>
<organism evidence="2">
    <name type="scientific">marine metagenome</name>
    <dbReference type="NCBI Taxonomy" id="408172"/>
    <lineage>
        <taxon>unclassified sequences</taxon>
        <taxon>metagenomes</taxon>
        <taxon>ecological metagenomes</taxon>
    </lineage>
</organism>
<keyword evidence="1" id="KW-0472">Membrane</keyword>
<keyword evidence="1" id="KW-0812">Transmembrane</keyword>
<protein>
    <recommendedName>
        <fullName evidence="3">Urate oxidase N-terminal domain-containing protein</fullName>
    </recommendedName>
</protein>
<dbReference type="EMBL" id="UINC01000840">
    <property type="protein sequence ID" value="SUZ61978.1"/>
    <property type="molecule type" value="Genomic_DNA"/>
</dbReference>
<feature type="transmembrane region" description="Helical" evidence="1">
    <location>
        <begin position="158"/>
        <end position="176"/>
    </location>
</feature>
<gene>
    <name evidence="2" type="ORF">METZ01_LOCUS14832</name>
</gene>
<evidence type="ECO:0008006" key="3">
    <source>
        <dbReference type="Google" id="ProtNLM"/>
    </source>
</evidence>
<accession>A0A381P6Y2</accession>
<proteinExistence type="predicted"/>
<feature type="transmembrane region" description="Helical" evidence="1">
    <location>
        <begin position="67"/>
        <end position="87"/>
    </location>
</feature>
<keyword evidence="1" id="KW-1133">Transmembrane helix</keyword>
<evidence type="ECO:0000256" key="1">
    <source>
        <dbReference type="SAM" id="Phobius"/>
    </source>
</evidence>